<dbReference type="Pfam" id="PF00724">
    <property type="entry name" value="Oxidored_FMN"/>
    <property type="match status" value="1"/>
</dbReference>
<dbReference type="GO" id="GO:0010181">
    <property type="term" value="F:FMN binding"/>
    <property type="evidence" value="ECO:0007669"/>
    <property type="project" value="InterPro"/>
</dbReference>
<accession>A0AAP9YIV7</accession>
<evidence type="ECO:0000313" key="3">
    <source>
        <dbReference type="EMBL" id="QQE91240.1"/>
    </source>
</evidence>
<dbReference type="PANTHER" id="PTHR22893">
    <property type="entry name" value="NADH OXIDOREDUCTASE-RELATED"/>
    <property type="match status" value="1"/>
</dbReference>
<feature type="region of interest" description="Disordered" evidence="1">
    <location>
        <begin position="99"/>
        <end position="140"/>
    </location>
</feature>
<dbReference type="InterPro" id="IPR045247">
    <property type="entry name" value="Oye-like"/>
</dbReference>
<gene>
    <name evidence="3" type="ORF">GKQ51_22495</name>
</gene>
<dbReference type="PANTHER" id="PTHR22893:SF91">
    <property type="entry name" value="NADPH DEHYDROGENASE 2-RELATED"/>
    <property type="match status" value="1"/>
</dbReference>
<dbReference type="InterPro" id="IPR001155">
    <property type="entry name" value="OxRdtase_FMN_N"/>
</dbReference>
<keyword evidence="3" id="KW-0614">Plasmid</keyword>
<dbReference type="SUPFAM" id="SSF51395">
    <property type="entry name" value="FMN-linked oxidoreductases"/>
    <property type="match status" value="1"/>
</dbReference>
<feature type="compositionally biased region" description="Basic residues" evidence="1">
    <location>
        <begin position="99"/>
        <end position="108"/>
    </location>
</feature>
<evidence type="ECO:0000313" key="4">
    <source>
        <dbReference type="Proteomes" id="UP000596192"/>
    </source>
</evidence>
<dbReference type="GO" id="GO:0016491">
    <property type="term" value="F:oxidoreductase activity"/>
    <property type="evidence" value="ECO:0007669"/>
    <property type="project" value="InterPro"/>
</dbReference>
<evidence type="ECO:0000259" key="2">
    <source>
        <dbReference type="Pfam" id="PF00724"/>
    </source>
</evidence>
<geneLocation type="plasmid" evidence="3 4">
    <name>unnamed1</name>
</geneLocation>
<proteinExistence type="predicted"/>
<dbReference type="Gene3D" id="3.20.20.70">
    <property type="entry name" value="Aldolase class I"/>
    <property type="match status" value="1"/>
</dbReference>
<sequence>MSILFDPYDLGPLRLRNRIVMAPMTRARNPDGIPNALNVLYHSQRASAGLIVTAGTPISRTARHSGRTGVADALQAADGGAAVRLGRARLRHVTGLPGRHARHRRARRTPGGGLRLGAEHLGVQPGHYSGRDAGQRHGGA</sequence>
<evidence type="ECO:0000256" key="1">
    <source>
        <dbReference type="SAM" id="MobiDB-lite"/>
    </source>
</evidence>
<organism evidence="3 4">
    <name type="scientific">Azotobacter chroococcum</name>
    <dbReference type="NCBI Taxonomy" id="353"/>
    <lineage>
        <taxon>Bacteria</taxon>
        <taxon>Pseudomonadati</taxon>
        <taxon>Pseudomonadota</taxon>
        <taxon>Gammaproteobacteria</taxon>
        <taxon>Pseudomonadales</taxon>
        <taxon>Pseudomonadaceae</taxon>
        <taxon>Azotobacter</taxon>
    </lineage>
</organism>
<feature type="domain" description="NADH:flavin oxidoreductase/NADH oxidase N-terminal" evidence="2">
    <location>
        <begin position="4"/>
        <end position="63"/>
    </location>
</feature>
<reference evidence="3 4" key="1">
    <citation type="submission" date="2020-12" db="EMBL/GenBank/DDBJ databases">
        <title>Genomic Analysis and Response surface optimization of nitrogen-fixing conditions for A. chroococcum strain HR1, Isolation from rhizosphere soil.</title>
        <authorList>
            <person name="Li J."/>
            <person name="Yang H."/>
            <person name="Liu H."/>
            <person name="Wang C."/>
            <person name="Tian Y."/>
            <person name="Lu X.Y."/>
        </authorList>
    </citation>
    <scope>NUCLEOTIDE SEQUENCE [LARGE SCALE GENOMIC DNA]</scope>
    <source>
        <strain evidence="3 4">HR1</strain>
        <plasmid evidence="3 4">unnamed1</plasmid>
    </source>
</reference>
<dbReference type="AlphaFoldDB" id="A0AAP9YIV7"/>
<dbReference type="Proteomes" id="UP000596192">
    <property type="component" value="Plasmid unnamed1"/>
</dbReference>
<dbReference type="InterPro" id="IPR013785">
    <property type="entry name" value="Aldolase_TIM"/>
</dbReference>
<name>A0AAP9YIV7_9GAMM</name>
<feature type="compositionally biased region" description="Basic and acidic residues" evidence="1">
    <location>
        <begin position="129"/>
        <end position="140"/>
    </location>
</feature>
<protein>
    <recommendedName>
        <fullName evidence="2">NADH:flavin oxidoreductase/NADH oxidase N-terminal domain-containing protein</fullName>
    </recommendedName>
</protein>
<dbReference type="EMBL" id="CP066311">
    <property type="protein sequence ID" value="QQE91240.1"/>
    <property type="molecule type" value="Genomic_DNA"/>
</dbReference>